<name>A0A0A9E0K3_ARUDO</name>
<dbReference type="AlphaFoldDB" id="A0A0A9E0K3"/>
<reference evidence="1" key="2">
    <citation type="journal article" date="2015" name="Data Brief">
        <title>Shoot transcriptome of the giant reed, Arundo donax.</title>
        <authorList>
            <person name="Barrero R.A."/>
            <person name="Guerrero F.D."/>
            <person name="Moolhuijzen P."/>
            <person name="Goolsby J.A."/>
            <person name="Tidwell J."/>
            <person name="Bellgard S.E."/>
            <person name="Bellgard M.I."/>
        </authorList>
    </citation>
    <scope>NUCLEOTIDE SEQUENCE</scope>
    <source>
        <tissue evidence="1">Shoot tissue taken approximately 20 cm above the soil surface</tissue>
    </source>
</reference>
<sequence>MELDRNNRASLEMKPFSSCKQGNSWYLPGSLAKAIFLLLGK</sequence>
<reference evidence="1" key="1">
    <citation type="submission" date="2014-09" db="EMBL/GenBank/DDBJ databases">
        <authorList>
            <person name="Magalhaes I.L.F."/>
            <person name="Oliveira U."/>
            <person name="Santos F.R."/>
            <person name="Vidigal T.H.D.A."/>
            <person name="Brescovit A.D."/>
            <person name="Santos A.J."/>
        </authorList>
    </citation>
    <scope>NUCLEOTIDE SEQUENCE</scope>
    <source>
        <tissue evidence="1">Shoot tissue taken approximately 20 cm above the soil surface</tissue>
    </source>
</reference>
<protein>
    <submittedName>
        <fullName evidence="1">Uncharacterized protein</fullName>
    </submittedName>
</protein>
<evidence type="ECO:0000313" key="1">
    <source>
        <dbReference type="EMBL" id="JAD91455.1"/>
    </source>
</evidence>
<accession>A0A0A9E0K3</accession>
<dbReference type="EMBL" id="GBRH01206440">
    <property type="protein sequence ID" value="JAD91455.1"/>
    <property type="molecule type" value="Transcribed_RNA"/>
</dbReference>
<proteinExistence type="predicted"/>
<organism evidence="1">
    <name type="scientific">Arundo donax</name>
    <name type="common">Giant reed</name>
    <name type="synonym">Donax arundinaceus</name>
    <dbReference type="NCBI Taxonomy" id="35708"/>
    <lineage>
        <taxon>Eukaryota</taxon>
        <taxon>Viridiplantae</taxon>
        <taxon>Streptophyta</taxon>
        <taxon>Embryophyta</taxon>
        <taxon>Tracheophyta</taxon>
        <taxon>Spermatophyta</taxon>
        <taxon>Magnoliopsida</taxon>
        <taxon>Liliopsida</taxon>
        <taxon>Poales</taxon>
        <taxon>Poaceae</taxon>
        <taxon>PACMAD clade</taxon>
        <taxon>Arundinoideae</taxon>
        <taxon>Arundineae</taxon>
        <taxon>Arundo</taxon>
    </lineage>
</organism>